<dbReference type="Pfam" id="PF22820">
    <property type="entry name" value="TcaA_3rd_4th"/>
    <property type="match status" value="1"/>
</dbReference>
<evidence type="ECO:0000256" key="1">
    <source>
        <dbReference type="ARBA" id="ARBA00004162"/>
    </source>
</evidence>
<feature type="domain" description="Zinc-ribbon" evidence="12">
    <location>
        <begin position="4"/>
        <end position="24"/>
    </location>
</feature>
<feature type="domain" description="TcaA second" evidence="13">
    <location>
        <begin position="76"/>
        <end position="176"/>
    </location>
</feature>
<feature type="transmembrane region" description="Helical" evidence="11">
    <location>
        <begin position="50"/>
        <end position="70"/>
    </location>
</feature>
<dbReference type="GO" id="GO:0005886">
    <property type="term" value="C:plasma membrane"/>
    <property type="evidence" value="ECO:0007669"/>
    <property type="project" value="UniProtKB-SubCell"/>
</dbReference>
<dbReference type="InterPro" id="IPR054528">
    <property type="entry name" value="TcaA_5th"/>
</dbReference>
<comment type="subcellular location">
    <subcellularLocation>
        <location evidence="1 10">Cell membrane</location>
        <topology evidence="1 10">Single-pass membrane protein</topology>
    </subcellularLocation>
</comment>
<dbReference type="InterPro" id="IPR023599">
    <property type="entry name" value="Mem_prot_TcaA"/>
</dbReference>
<proteinExistence type="inferred from homology"/>
<feature type="domain" description="TcaA 4th" evidence="15">
    <location>
        <begin position="263"/>
        <end position="334"/>
    </location>
</feature>
<dbReference type="OrthoDB" id="2416352at2"/>
<keyword evidence="7 11" id="KW-1133">Transmembrane helix</keyword>
<evidence type="ECO:0000313" key="16">
    <source>
        <dbReference type="EMBL" id="EHJ08864.1"/>
    </source>
</evidence>
<evidence type="ECO:0000256" key="7">
    <source>
        <dbReference type="ARBA" id="ARBA00022989"/>
    </source>
</evidence>
<dbReference type="PANTHER" id="PTHR40038">
    <property type="entry name" value="MEMBRANE-ASSOCIATED PROTEIN TCAA"/>
    <property type="match status" value="1"/>
</dbReference>
<evidence type="ECO:0000256" key="5">
    <source>
        <dbReference type="ARBA" id="ARBA00022771"/>
    </source>
</evidence>
<evidence type="ECO:0000259" key="12">
    <source>
        <dbReference type="Pfam" id="PF13240"/>
    </source>
</evidence>
<dbReference type="Pfam" id="PF22819">
    <property type="entry name" value="TcaA_5th"/>
    <property type="match status" value="1"/>
</dbReference>
<dbReference type="Proteomes" id="UP000005413">
    <property type="component" value="Unassembled WGS sequence"/>
</dbReference>
<dbReference type="InterPro" id="IPR054529">
    <property type="entry name" value="TcaA_2nd"/>
</dbReference>
<comment type="similarity">
    <text evidence="10">Belongs to the tcaA family.</text>
</comment>
<comment type="caution">
    <text evidence="16">The sequence shown here is derived from an EMBL/GenBank/DDBJ whole genome shotgun (WGS) entry which is preliminary data.</text>
</comment>
<evidence type="ECO:0000256" key="10">
    <source>
        <dbReference type="PIRNR" id="PIRNR032522"/>
    </source>
</evidence>
<keyword evidence="9" id="KW-0046">Antibiotic resistance</keyword>
<evidence type="ECO:0000259" key="13">
    <source>
        <dbReference type="Pfam" id="PF22813"/>
    </source>
</evidence>
<organism evidence="16 17">
    <name type="scientific">Staphylococcus simiae CCM 7213 = CCUG 51256</name>
    <dbReference type="NCBI Taxonomy" id="911238"/>
    <lineage>
        <taxon>Bacteria</taxon>
        <taxon>Bacillati</taxon>
        <taxon>Bacillota</taxon>
        <taxon>Bacilli</taxon>
        <taxon>Bacillales</taxon>
        <taxon>Staphylococcaceae</taxon>
        <taxon>Staphylococcus</taxon>
    </lineage>
</organism>
<keyword evidence="6" id="KW-0862">Zinc</keyword>
<evidence type="ECO:0000256" key="11">
    <source>
        <dbReference type="SAM" id="Phobius"/>
    </source>
</evidence>
<accession>G5JG32</accession>
<evidence type="ECO:0000259" key="14">
    <source>
        <dbReference type="Pfam" id="PF22819"/>
    </source>
</evidence>
<keyword evidence="17" id="KW-1185">Reference proteome</keyword>
<dbReference type="PANTHER" id="PTHR40038:SF1">
    <property type="entry name" value="MEMBRANE-ASSOCIATED PROTEIN TCAA"/>
    <property type="match status" value="1"/>
</dbReference>
<feature type="domain" description="TcaA protein NTF2-like" evidence="14">
    <location>
        <begin position="357"/>
        <end position="456"/>
    </location>
</feature>
<evidence type="ECO:0000259" key="15">
    <source>
        <dbReference type="Pfam" id="PF22820"/>
    </source>
</evidence>
<keyword evidence="5" id="KW-0863">Zinc-finger</keyword>
<dbReference type="PATRIC" id="fig|911238.3.peg.367"/>
<dbReference type="InterPro" id="IPR026870">
    <property type="entry name" value="Zinc_ribbon_dom"/>
</dbReference>
<dbReference type="GO" id="GO:0046677">
    <property type="term" value="P:response to antibiotic"/>
    <property type="evidence" value="ECO:0007669"/>
    <property type="project" value="UniProtKB-KW"/>
</dbReference>
<dbReference type="AlphaFoldDB" id="G5JG32"/>
<keyword evidence="4" id="KW-0479">Metal-binding</keyword>
<sequence length="460" mass="51608">MKSCPKCGKQVKDEQKSCPQCGHQFDSQPTLYRKSSDNEVLTGNLKLRKIVPWAIGLFIIILLIILFLLLKNFNSPEAQSKILVNAIENNDKQKVATILSTKNNKVDSEEAEVYIQYIKDEVGTKQFVKELEDSVHKLNNSHTSVATYIKSKSGQNLLRVSKNGTRYIFFDNMSFTAPSKQPIVKPKVKTKYEFKSNGKKKVVIAEANKTTPIGNFIPGNYHIPTTKTTDNGVFSGSLNFDFKQSNSETVDITEDFDEANINVTLKGDTKLSDKSKKVTINDKEMAFSKAKSYGPYPQNKDITISASGKAKGKTFTTQTKTIKASKLKSNTEVTLSFDSEDINDYVAKKEKEENSLKNKLTQFFAGYSMAINSAFSEDNFNFISTYLKKDTTYYNSMKKNVSQGNTIAIKSPEVVDVEQDGKTIKTTLQLIDNSGQVVTNQYELEDNAQDRLQLVKKVDD</sequence>
<dbReference type="RefSeq" id="WP_002462050.1">
    <property type="nucleotide sequence ID" value="NZ_AEUN01000038.1"/>
</dbReference>
<protein>
    <recommendedName>
        <fullName evidence="10">Membrane-associated protein</fullName>
    </recommendedName>
</protein>
<dbReference type="PIRSF" id="PIRSF032522">
    <property type="entry name" value="TcaA"/>
    <property type="match status" value="1"/>
</dbReference>
<dbReference type="InterPro" id="IPR054530">
    <property type="entry name" value="TcaA_4th"/>
</dbReference>
<evidence type="ECO:0000256" key="3">
    <source>
        <dbReference type="ARBA" id="ARBA00022692"/>
    </source>
</evidence>
<evidence type="ECO:0000256" key="6">
    <source>
        <dbReference type="ARBA" id="ARBA00022833"/>
    </source>
</evidence>
<evidence type="ECO:0000256" key="8">
    <source>
        <dbReference type="ARBA" id="ARBA00023136"/>
    </source>
</evidence>
<evidence type="ECO:0000256" key="4">
    <source>
        <dbReference type="ARBA" id="ARBA00022723"/>
    </source>
</evidence>
<gene>
    <name evidence="16" type="ORF">SS7213T_01983</name>
</gene>
<dbReference type="Pfam" id="PF22813">
    <property type="entry name" value="TcaA_2nd"/>
    <property type="match status" value="1"/>
</dbReference>
<dbReference type="GO" id="GO:0008270">
    <property type="term" value="F:zinc ion binding"/>
    <property type="evidence" value="ECO:0007669"/>
    <property type="project" value="UniProtKB-KW"/>
</dbReference>
<keyword evidence="2 10" id="KW-1003">Cell membrane</keyword>
<name>G5JG32_9STAP</name>
<dbReference type="EMBL" id="AEUN01000038">
    <property type="protein sequence ID" value="EHJ08864.1"/>
    <property type="molecule type" value="Genomic_DNA"/>
</dbReference>
<evidence type="ECO:0000313" key="17">
    <source>
        <dbReference type="Proteomes" id="UP000005413"/>
    </source>
</evidence>
<reference evidence="16 17" key="1">
    <citation type="journal article" date="2012" name="BMC Genomics">
        <title>Comparative genomic analysis of the genus Staphylococcus including Staphylococcus aureus and its newly described sister species Staphylococcus simiae.</title>
        <authorList>
            <person name="Suzuki H."/>
            <person name="Lefebure T."/>
            <person name="Pavinski Bitar P."/>
            <person name="Stanhope M.J."/>
        </authorList>
    </citation>
    <scope>NUCLEOTIDE SEQUENCE [LARGE SCALE GENOMIC DNA]</scope>
    <source>
        <strain evidence="16 17">CCM 7213</strain>
    </source>
</reference>
<dbReference type="Pfam" id="PF13240">
    <property type="entry name" value="Zn_Ribbon_1"/>
    <property type="match status" value="1"/>
</dbReference>
<evidence type="ECO:0000256" key="2">
    <source>
        <dbReference type="ARBA" id="ARBA00022475"/>
    </source>
</evidence>
<keyword evidence="8 10" id="KW-0472">Membrane</keyword>
<evidence type="ECO:0000256" key="9">
    <source>
        <dbReference type="ARBA" id="ARBA00023251"/>
    </source>
</evidence>
<keyword evidence="3 11" id="KW-0812">Transmembrane</keyword>